<dbReference type="InterPro" id="IPR001279">
    <property type="entry name" value="Metallo-B-lactamas"/>
</dbReference>
<dbReference type="Gene3D" id="3.60.15.10">
    <property type="entry name" value="Ribonuclease Z/Hydroxyacylglutathione hydrolase-like"/>
    <property type="match status" value="1"/>
</dbReference>
<evidence type="ECO:0000259" key="1">
    <source>
        <dbReference type="SMART" id="SM00849"/>
    </source>
</evidence>
<dbReference type="InterPro" id="IPR036866">
    <property type="entry name" value="RibonucZ/Hydroxyglut_hydro"/>
</dbReference>
<name>A0A3B0ZCM6_9ZZZZ</name>
<dbReference type="PANTHER" id="PTHR42951">
    <property type="entry name" value="METALLO-BETA-LACTAMASE DOMAIN-CONTAINING"/>
    <property type="match status" value="1"/>
</dbReference>
<dbReference type="AlphaFoldDB" id="A0A3B0ZCM6"/>
<dbReference type="Pfam" id="PF00753">
    <property type="entry name" value="Lactamase_B"/>
    <property type="match status" value="1"/>
</dbReference>
<accession>A0A3B0ZCM6</accession>
<dbReference type="EMBL" id="UOFS01000006">
    <property type="protein sequence ID" value="VAW91168.1"/>
    <property type="molecule type" value="Genomic_DNA"/>
</dbReference>
<organism evidence="2">
    <name type="scientific">hydrothermal vent metagenome</name>
    <dbReference type="NCBI Taxonomy" id="652676"/>
    <lineage>
        <taxon>unclassified sequences</taxon>
        <taxon>metagenomes</taxon>
        <taxon>ecological metagenomes</taxon>
    </lineage>
</organism>
<dbReference type="InterPro" id="IPR050855">
    <property type="entry name" value="NDM-1-like"/>
</dbReference>
<protein>
    <recommendedName>
        <fullName evidence="1">Metallo-beta-lactamase domain-containing protein</fullName>
    </recommendedName>
</protein>
<dbReference type="SUPFAM" id="SSF56281">
    <property type="entry name" value="Metallo-hydrolase/oxidoreductase"/>
    <property type="match status" value="1"/>
</dbReference>
<proteinExistence type="predicted"/>
<reference evidence="2" key="1">
    <citation type="submission" date="2018-06" db="EMBL/GenBank/DDBJ databases">
        <authorList>
            <person name="Zhirakovskaya E."/>
        </authorList>
    </citation>
    <scope>NUCLEOTIDE SEQUENCE</scope>
</reference>
<dbReference type="SMART" id="SM00849">
    <property type="entry name" value="Lactamase_B"/>
    <property type="match status" value="1"/>
</dbReference>
<dbReference type="CDD" id="cd16276">
    <property type="entry name" value="metallo-hydrolase-like_MBL-fold"/>
    <property type="match status" value="1"/>
</dbReference>
<gene>
    <name evidence="2" type="ORF">MNBD_GAMMA22-2656</name>
</gene>
<feature type="domain" description="Metallo-beta-lactamase" evidence="1">
    <location>
        <begin position="98"/>
        <end position="291"/>
    </location>
</feature>
<sequence>MPHRIFTNVLTVSKLKNFILALSSIVITSLASTPQAYAYQPSHGFLPVEASACAAHVPVTLDVPDNALPIPAVSNFSHGFYHIEELNNGLFYITDGVYQIMMLVSHDGIILVDAPPSIGINNANPTQSISLVDVVYSIPQTQGKAIKKLIYSHSHLDHIGAASIIVDAFPEVEIIAHRQTNEQIKKGSGTVEGILPGIGSNPPPLATEVFTKKKKVELGDQVLKLSYKGATHIPGNIYVYAPKQKVLLLIDVIFPGWSPFNNLALANSAREYLESYDEVLSYDFDTFIGGHVSRVGTRADVTEGKMYFQDIQSNALSALKNPANFAIFGIVQNNVLGAFNIYLNEMACDCANKTLDANTTPSGKDWRNRLGSADINTLTHCWTIGEAMRIDADF</sequence>
<evidence type="ECO:0000313" key="2">
    <source>
        <dbReference type="EMBL" id="VAW91168.1"/>
    </source>
</evidence>